<dbReference type="EMBL" id="JACIJE010000011">
    <property type="protein sequence ID" value="MBB5691378.1"/>
    <property type="molecule type" value="Genomic_DNA"/>
</dbReference>
<dbReference type="PANTHER" id="PTHR11941">
    <property type="entry name" value="ENOYL-COA HYDRATASE-RELATED"/>
    <property type="match status" value="1"/>
</dbReference>
<keyword evidence="2" id="KW-0456">Lyase</keyword>
<comment type="similarity">
    <text evidence="1">Belongs to the enoyl-CoA hydratase/isomerase family.</text>
</comment>
<sequence length="260" mass="27906">MSDEILHEVREGGIAWTTFNRPQARNAMLFSMYERLQNLAAEIDADPAIRVWVITGAGGKAFASGTDISQFREFRTAQDALDYEARIDKVLGALESCNTPIIAAIAGACTGGGLGIAGCCDIRICDSAARFGLPIAKTLGNILNMNNFARFYALVGPAAIAEMIMTSRLFSAAEAKHIGLVSEVLDSPEAVAARAMELATTMKDLAPLTLKATKIALRRLRHAAGEVEGDDLVTMCFTSADFQEGVDAFLNKRAPKFQGR</sequence>
<dbReference type="Gene3D" id="1.10.12.10">
    <property type="entry name" value="Lyase 2-enoyl-coa Hydratase, Chain A, domain 2"/>
    <property type="match status" value="1"/>
</dbReference>
<dbReference type="Proteomes" id="UP000562254">
    <property type="component" value="Unassembled WGS sequence"/>
</dbReference>
<organism evidence="3 4">
    <name type="scientific">Neoroseomonas alkaliterrae</name>
    <dbReference type="NCBI Taxonomy" id="1452450"/>
    <lineage>
        <taxon>Bacteria</taxon>
        <taxon>Pseudomonadati</taxon>
        <taxon>Pseudomonadota</taxon>
        <taxon>Alphaproteobacteria</taxon>
        <taxon>Acetobacterales</taxon>
        <taxon>Acetobacteraceae</taxon>
        <taxon>Neoroseomonas</taxon>
    </lineage>
</organism>
<comment type="caution">
    <text evidence="3">The sequence shown here is derived from an EMBL/GenBank/DDBJ whole genome shotgun (WGS) entry which is preliminary data.</text>
</comment>
<proteinExistence type="inferred from homology"/>
<name>A0A840XRU5_9PROT</name>
<keyword evidence="4" id="KW-1185">Reference proteome</keyword>
<dbReference type="InterPro" id="IPR029045">
    <property type="entry name" value="ClpP/crotonase-like_dom_sf"/>
</dbReference>
<dbReference type="Gene3D" id="3.90.226.10">
    <property type="entry name" value="2-enoyl-CoA Hydratase, Chain A, domain 1"/>
    <property type="match status" value="1"/>
</dbReference>
<evidence type="ECO:0000313" key="3">
    <source>
        <dbReference type="EMBL" id="MBB5691378.1"/>
    </source>
</evidence>
<dbReference type="GO" id="GO:0016829">
    <property type="term" value="F:lyase activity"/>
    <property type="evidence" value="ECO:0007669"/>
    <property type="project" value="UniProtKB-KW"/>
</dbReference>
<protein>
    <submittedName>
        <fullName evidence="3">Enoyl-CoA hydratase/carnithine racemase</fullName>
    </submittedName>
</protein>
<dbReference type="GO" id="GO:0006635">
    <property type="term" value="P:fatty acid beta-oxidation"/>
    <property type="evidence" value="ECO:0007669"/>
    <property type="project" value="TreeGrafter"/>
</dbReference>
<dbReference type="AlphaFoldDB" id="A0A840XRU5"/>
<accession>A0A840XRU5</accession>
<reference evidence="3 4" key="1">
    <citation type="submission" date="2020-08" db="EMBL/GenBank/DDBJ databases">
        <title>Genomic Encyclopedia of Type Strains, Phase IV (KMG-IV): sequencing the most valuable type-strain genomes for metagenomic binning, comparative biology and taxonomic classification.</title>
        <authorList>
            <person name="Goeker M."/>
        </authorList>
    </citation>
    <scope>NUCLEOTIDE SEQUENCE [LARGE SCALE GENOMIC DNA]</scope>
    <source>
        <strain evidence="3 4">DSM 25895</strain>
    </source>
</reference>
<dbReference type="CDD" id="cd06558">
    <property type="entry name" value="crotonase-like"/>
    <property type="match status" value="1"/>
</dbReference>
<evidence type="ECO:0000313" key="4">
    <source>
        <dbReference type="Proteomes" id="UP000562254"/>
    </source>
</evidence>
<gene>
    <name evidence="3" type="ORF">FHS88_003531</name>
</gene>
<evidence type="ECO:0000256" key="1">
    <source>
        <dbReference type="ARBA" id="ARBA00005254"/>
    </source>
</evidence>
<dbReference type="Pfam" id="PF00378">
    <property type="entry name" value="ECH_1"/>
    <property type="match status" value="1"/>
</dbReference>
<dbReference type="PANTHER" id="PTHR11941:SF54">
    <property type="entry name" value="ENOYL-COA HYDRATASE, MITOCHONDRIAL"/>
    <property type="match status" value="1"/>
</dbReference>
<evidence type="ECO:0000256" key="2">
    <source>
        <dbReference type="ARBA" id="ARBA00023239"/>
    </source>
</evidence>
<dbReference type="SUPFAM" id="SSF52096">
    <property type="entry name" value="ClpP/crotonase"/>
    <property type="match status" value="1"/>
</dbReference>
<dbReference type="RefSeq" id="WP_184486765.1">
    <property type="nucleotide sequence ID" value="NZ_JAAEDJ010000027.1"/>
</dbReference>
<dbReference type="InterPro" id="IPR001753">
    <property type="entry name" value="Enoyl-CoA_hydra/iso"/>
</dbReference>
<dbReference type="InterPro" id="IPR014748">
    <property type="entry name" value="Enoyl-CoA_hydra_C"/>
</dbReference>
<dbReference type="NCBIfam" id="NF004796">
    <property type="entry name" value="PRK06144.1"/>
    <property type="match status" value="1"/>
</dbReference>